<comment type="caution">
    <text evidence="2">The sequence shown here is derived from an EMBL/GenBank/DDBJ whole genome shotgun (WGS) entry which is preliminary data.</text>
</comment>
<reference evidence="2 3" key="1">
    <citation type="submission" date="2021-01" db="EMBL/GenBank/DDBJ databases">
        <title>Whole genome shotgun sequence of Planobispora longispora NBRC 13918.</title>
        <authorList>
            <person name="Komaki H."/>
            <person name="Tamura T."/>
        </authorList>
    </citation>
    <scope>NUCLEOTIDE SEQUENCE [LARGE SCALE GENOMIC DNA]</scope>
    <source>
        <strain evidence="2 3">NBRC 13918</strain>
    </source>
</reference>
<dbReference type="RefSeq" id="WP_203895493.1">
    <property type="nucleotide sequence ID" value="NZ_BOOH01000068.1"/>
</dbReference>
<dbReference type="GO" id="GO:0016747">
    <property type="term" value="F:acyltransferase activity, transferring groups other than amino-acyl groups"/>
    <property type="evidence" value="ECO:0007669"/>
    <property type="project" value="InterPro"/>
</dbReference>
<dbReference type="Proteomes" id="UP000616724">
    <property type="component" value="Unassembled WGS sequence"/>
</dbReference>
<dbReference type="PROSITE" id="PS51186">
    <property type="entry name" value="GNAT"/>
    <property type="match status" value="1"/>
</dbReference>
<sequence>MNHVLTTERLVLRPVAARDHAGLLAHWTTPEVRRFMFDGTVLTPEQVTSAIEDSLRGFATAGHGLWLIREAGGSDLAGTAGLRPLDDLGLEITYSLAPAVWGRGYATEAARAVVDHALGPLGLPEVLAEIDEGNAASVAVVVRLGMTPFAVVPGVLGPLVRYRRTR</sequence>
<feature type="domain" description="N-acetyltransferase" evidence="1">
    <location>
        <begin position="10"/>
        <end position="166"/>
    </location>
</feature>
<evidence type="ECO:0000313" key="3">
    <source>
        <dbReference type="Proteomes" id="UP000616724"/>
    </source>
</evidence>
<dbReference type="PANTHER" id="PTHR43792:SF1">
    <property type="entry name" value="N-ACETYLTRANSFERASE DOMAIN-CONTAINING PROTEIN"/>
    <property type="match status" value="1"/>
</dbReference>
<dbReference type="PANTHER" id="PTHR43792">
    <property type="entry name" value="GNAT FAMILY, PUTATIVE (AFU_ORTHOLOGUE AFUA_3G00765)-RELATED-RELATED"/>
    <property type="match status" value="1"/>
</dbReference>
<dbReference type="AlphaFoldDB" id="A0A8J3W9S2"/>
<dbReference type="Gene3D" id="3.40.630.30">
    <property type="match status" value="1"/>
</dbReference>
<proteinExistence type="predicted"/>
<gene>
    <name evidence="2" type="ORF">Plo01_75210</name>
</gene>
<dbReference type="InterPro" id="IPR051531">
    <property type="entry name" value="N-acetyltransferase"/>
</dbReference>
<evidence type="ECO:0000313" key="2">
    <source>
        <dbReference type="EMBL" id="GIH81092.1"/>
    </source>
</evidence>
<dbReference type="InterPro" id="IPR016181">
    <property type="entry name" value="Acyl_CoA_acyltransferase"/>
</dbReference>
<dbReference type="InterPro" id="IPR000182">
    <property type="entry name" value="GNAT_dom"/>
</dbReference>
<dbReference type="Pfam" id="PF13302">
    <property type="entry name" value="Acetyltransf_3"/>
    <property type="match status" value="1"/>
</dbReference>
<protein>
    <submittedName>
        <fullName evidence="2">N-acetyltransferase</fullName>
    </submittedName>
</protein>
<name>A0A8J3W9S2_9ACTN</name>
<dbReference type="SUPFAM" id="SSF55729">
    <property type="entry name" value="Acyl-CoA N-acyltransferases (Nat)"/>
    <property type="match status" value="1"/>
</dbReference>
<accession>A0A8J3W9S2</accession>
<dbReference type="EMBL" id="BOOH01000068">
    <property type="protein sequence ID" value="GIH81092.1"/>
    <property type="molecule type" value="Genomic_DNA"/>
</dbReference>
<keyword evidence="3" id="KW-1185">Reference proteome</keyword>
<organism evidence="2 3">
    <name type="scientific">Planobispora longispora</name>
    <dbReference type="NCBI Taxonomy" id="28887"/>
    <lineage>
        <taxon>Bacteria</taxon>
        <taxon>Bacillati</taxon>
        <taxon>Actinomycetota</taxon>
        <taxon>Actinomycetes</taxon>
        <taxon>Streptosporangiales</taxon>
        <taxon>Streptosporangiaceae</taxon>
        <taxon>Planobispora</taxon>
    </lineage>
</organism>
<evidence type="ECO:0000259" key="1">
    <source>
        <dbReference type="PROSITE" id="PS51186"/>
    </source>
</evidence>